<protein>
    <submittedName>
        <fullName evidence="2">Uncharacterized protein</fullName>
    </submittedName>
</protein>
<keyword evidence="1" id="KW-1133">Transmembrane helix</keyword>
<organism evidence="2 3">
    <name type="scientific">Shewanella septentrionalis</name>
    <dbReference type="NCBI Taxonomy" id="2952223"/>
    <lineage>
        <taxon>Bacteria</taxon>
        <taxon>Pseudomonadati</taxon>
        <taxon>Pseudomonadota</taxon>
        <taxon>Gammaproteobacteria</taxon>
        <taxon>Alteromonadales</taxon>
        <taxon>Shewanellaceae</taxon>
        <taxon>Shewanella</taxon>
    </lineage>
</organism>
<dbReference type="GeneID" id="11772693"/>
<evidence type="ECO:0000256" key="1">
    <source>
        <dbReference type="SAM" id="Phobius"/>
    </source>
</evidence>
<dbReference type="RefSeq" id="WP_006081947.1">
    <property type="nucleotide sequence ID" value="NZ_JAMTCC010000017.1"/>
</dbReference>
<feature type="transmembrane region" description="Helical" evidence="1">
    <location>
        <begin position="95"/>
        <end position="113"/>
    </location>
</feature>
<sequence length="114" mass="13166">MIRFKYDLNQDVVELQASNWSGLERVFVNGQMVSHKLNFKPQSEHTIQLKDGAPCKFELLIDPQTDELMCRIYKQHTLVASLKQGKENLLASRRYLQHSVIAVSLLCVFALYLN</sequence>
<evidence type="ECO:0000313" key="2">
    <source>
        <dbReference type="EMBL" id="MCT7946009.1"/>
    </source>
</evidence>
<evidence type="ECO:0000313" key="3">
    <source>
        <dbReference type="Proteomes" id="UP001155604"/>
    </source>
</evidence>
<dbReference type="AlphaFoldDB" id="A0A9X3AZR9"/>
<name>A0A9X3AZR9_9GAMM</name>
<accession>A0A9X3AZR9</accession>
<proteinExistence type="predicted"/>
<keyword evidence="3" id="KW-1185">Reference proteome</keyword>
<keyword evidence="1" id="KW-0812">Transmembrane</keyword>
<reference evidence="2" key="1">
    <citation type="journal article" date="2023" name="Int. J. Syst. Evol. Microbiol.">
        <title>&lt;i&gt;Shewanella septentrionalis&lt;/i&gt; sp. nov. and &lt;i&gt;Shewanella holmiensis&lt;/i&gt; sp. nov., isolated from Baltic Sea water and sediments.</title>
        <authorList>
            <person name="Martin-Rodriguez A.J."/>
            <person name="Thorell K."/>
            <person name="Joffre E."/>
            <person name="Jensie-Markopoulos S."/>
            <person name="Moore E.R.B."/>
            <person name="Sjoling A."/>
        </authorList>
    </citation>
    <scope>NUCLEOTIDE SEQUENCE</scope>
    <source>
        <strain evidence="2">SP1W3</strain>
    </source>
</reference>
<gene>
    <name evidence="2" type="ORF">NE536_11660</name>
</gene>
<dbReference type="Proteomes" id="UP001155604">
    <property type="component" value="Unassembled WGS sequence"/>
</dbReference>
<dbReference type="EMBL" id="JAMTCC010000017">
    <property type="protein sequence ID" value="MCT7946009.1"/>
    <property type="molecule type" value="Genomic_DNA"/>
</dbReference>
<comment type="caution">
    <text evidence="2">The sequence shown here is derived from an EMBL/GenBank/DDBJ whole genome shotgun (WGS) entry which is preliminary data.</text>
</comment>
<keyword evidence="1" id="KW-0472">Membrane</keyword>